<accession>A0A1E5GTJ9</accession>
<dbReference type="Proteomes" id="UP000094764">
    <property type="component" value="Unassembled WGS sequence"/>
</dbReference>
<dbReference type="Gene3D" id="1.10.10.2910">
    <property type="match status" value="1"/>
</dbReference>
<dbReference type="OrthoDB" id="9816277at2"/>
<dbReference type="RefSeq" id="WP_069635194.1">
    <property type="nucleotide sequence ID" value="NZ_JXKZ01000004.1"/>
</dbReference>
<sequence length="226" mass="26226">MFKYIEEYVDFSIRINDYISTVMVDNGIGCEEYNYSHIWELVKSQGVAIRGFSFEGGVNERISGMLLQDKWETTIAFNQQLDEKNKNFVISHEIIHYLFHDNEKNGVFLDTQKSLQYYEPKLLMEFQANIGASIILIPDTTLICLLKKGWNIVQLSDFFGIPENTLTVRLVQMMQADLGMTFKVAKGHVDDICYEFNNKGKFIVTMLATELENHLKQKKTVHLELF</sequence>
<evidence type="ECO:0000313" key="2">
    <source>
        <dbReference type="EMBL" id="OEG15996.1"/>
    </source>
</evidence>
<reference evidence="3" key="1">
    <citation type="submission" date="2016-09" db="EMBL/GenBank/DDBJ databases">
        <authorList>
            <person name="Gulvik C.A."/>
        </authorList>
    </citation>
    <scope>NUCLEOTIDE SEQUENCE [LARGE SCALE GENOMIC DNA]</scope>
    <source>
        <strain evidence="3">LMG 26306</strain>
    </source>
</reference>
<dbReference type="InterPro" id="IPR010359">
    <property type="entry name" value="IrrE_HExxH"/>
</dbReference>
<gene>
    <name evidence="2" type="ORF">BCR23_07565</name>
</gene>
<name>A0A1E5GTJ9_9ENTE</name>
<comment type="caution">
    <text evidence="2">The sequence shown here is derived from an EMBL/GenBank/DDBJ whole genome shotgun (WGS) entry which is preliminary data.</text>
</comment>
<evidence type="ECO:0000313" key="3">
    <source>
        <dbReference type="Proteomes" id="UP000094764"/>
    </source>
</evidence>
<dbReference type="AlphaFoldDB" id="A0A1E5GTJ9"/>
<evidence type="ECO:0000259" key="1">
    <source>
        <dbReference type="Pfam" id="PF06114"/>
    </source>
</evidence>
<protein>
    <recommendedName>
        <fullName evidence="1">IrrE N-terminal-like domain-containing protein</fullName>
    </recommendedName>
</protein>
<organism evidence="2 3">
    <name type="scientific">Enterococcus quebecensis</name>
    <dbReference type="NCBI Taxonomy" id="903983"/>
    <lineage>
        <taxon>Bacteria</taxon>
        <taxon>Bacillati</taxon>
        <taxon>Bacillota</taxon>
        <taxon>Bacilli</taxon>
        <taxon>Lactobacillales</taxon>
        <taxon>Enterococcaceae</taxon>
        <taxon>Enterococcus</taxon>
    </lineage>
</organism>
<proteinExistence type="predicted"/>
<keyword evidence="3" id="KW-1185">Reference proteome</keyword>
<dbReference type="Pfam" id="PF06114">
    <property type="entry name" value="Peptidase_M78"/>
    <property type="match status" value="1"/>
</dbReference>
<feature type="domain" description="IrrE N-terminal-like" evidence="1">
    <location>
        <begin position="72"/>
        <end position="170"/>
    </location>
</feature>
<dbReference type="EMBL" id="MIKB01000014">
    <property type="protein sequence ID" value="OEG15996.1"/>
    <property type="molecule type" value="Genomic_DNA"/>
</dbReference>